<evidence type="ECO:0000313" key="5">
    <source>
        <dbReference type="Proteomes" id="UP000070539"/>
    </source>
</evidence>
<evidence type="ECO:0000313" key="4">
    <source>
        <dbReference type="EMBL" id="KXL53250.1"/>
    </source>
</evidence>
<evidence type="ECO:0000259" key="3">
    <source>
        <dbReference type="Pfam" id="PF00294"/>
    </source>
</evidence>
<dbReference type="PATRIC" id="fig|36847.3.peg.1415"/>
<reference evidence="4 5" key="1">
    <citation type="submission" date="2016-01" db="EMBL/GenBank/DDBJ databases">
        <title>Genome sequence of Clostridium neopropionicum X4, DSM-3847.</title>
        <authorList>
            <person name="Poehlein A."/>
            <person name="Beck M.H."/>
            <person name="Bengelsdorf F.R."/>
            <person name="Daniel R."/>
            <person name="Duerre P."/>
        </authorList>
    </citation>
    <scope>NUCLEOTIDE SEQUENCE [LARGE SCALE GENOMIC DNA]</scope>
    <source>
        <strain evidence="4 5">DSM-3847</strain>
    </source>
</reference>
<dbReference type="RefSeq" id="WP_066086050.1">
    <property type="nucleotide sequence ID" value="NZ_LRVM01000003.1"/>
</dbReference>
<dbReference type="Pfam" id="PF13412">
    <property type="entry name" value="HTH_24"/>
    <property type="match status" value="1"/>
</dbReference>
<accession>A0A136WFM8</accession>
<feature type="domain" description="Carbohydrate kinase PfkB" evidence="3">
    <location>
        <begin position="59"/>
        <end position="351"/>
    </location>
</feature>
<keyword evidence="5" id="KW-1185">Reference proteome</keyword>
<keyword evidence="2 4" id="KW-0418">Kinase</keyword>
<dbReference type="InterPro" id="IPR036388">
    <property type="entry name" value="WH-like_DNA-bd_sf"/>
</dbReference>
<evidence type="ECO:0000256" key="1">
    <source>
        <dbReference type="ARBA" id="ARBA00022679"/>
    </source>
</evidence>
<proteinExistence type="predicted"/>
<dbReference type="InterPro" id="IPR011611">
    <property type="entry name" value="PfkB_dom"/>
</dbReference>
<dbReference type="PANTHER" id="PTHR10584">
    <property type="entry name" value="SUGAR KINASE"/>
    <property type="match status" value="1"/>
</dbReference>
<organism evidence="4 5">
    <name type="scientific">Anaerotignum neopropionicum</name>
    <dbReference type="NCBI Taxonomy" id="36847"/>
    <lineage>
        <taxon>Bacteria</taxon>
        <taxon>Bacillati</taxon>
        <taxon>Bacillota</taxon>
        <taxon>Clostridia</taxon>
        <taxon>Lachnospirales</taxon>
        <taxon>Anaerotignaceae</taxon>
        <taxon>Anaerotignum</taxon>
    </lineage>
</organism>
<keyword evidence="1 4" id="KW-0808">Transferase</keyword>
<dbReference type="InterPro" id="IPR029056">
    <property type="entry name" value="Ribokinase-like"/>
</dbReference>
<dbReference type="InterPro" id="IPR036390">
    <property type="entry name" value="WH_DNA-bd_sf"/>
</dbReference>
<dbReference type="SUPFAM" id="SSF46785">
    <property type="entry name" value="Winged helix' DNA-binding domain"/>
    <property type="match status" value="1"/>
</dbReference>
<dbReference type="PANTHER" id="PTHR10584:SF166">
    <property type="entry name" value="RIBOKINASE"/>
    <property type="match status" value="1"/>
</dbReference>
<dbReference type="SUPFAM" id="SSF53613">
    <property type="entry name" value="Ribokinase-like"/>
    <property type="match status" value="1"/>
</dbReference>
<dbReference type="Gene3D" id="3.40.1190.20">
    <property type="match status" value="1"/>
</dbReference>
<evidence type="ECO:0000256" key="2">
    <source>
        <dbReference type="ARBA" id="ARBA00022777"/>
    </source>
</evidence>
<dbReference type="AlphaFoldDB" id="A0A136WFM8"/>
<comment type="caution">
    <text evidence="4">The sequence shown here is derived from an EMBL/GenBank/DDBJ whole genome shotgun (WGS) entry which is preliminary data.</text>
</comment>
<dbReference type="EC" id="2.7.1.83" evidence="4"/>
<name>A0A136WFM8_9FIRM</name>
<dbReference type="OrthoDB" id="9806249at2"/>
<sequence length="366" mass="40179">MTQREREIFEIIRAMPMIEQSDIAQKLTITRSSVAVHIANLQKKGYILGRGYLLKEQDYIVGIGAANVDIHGKSKKNINLRDSNPGNMNSSAGGVTRNVSENLARLGAPVKLITALGDDIYAEQIRSECTAAGIDFSHSMVVEKHPSSTYISILDENGDMFVAMSDMTVLQQMNMDFLKTKSGIISGAKYITCDAGLPEEVLEGILDVYGTQTPVFIDPVSCTYAEKLKPIVGKVDTLKPNRMETEVISGVEIHSETDLERAADVLLEKGLKHIYISLGSEGCFYMNRDGMKIKRALKPLKQMENATGGGDAFMAAVLYSRLVDFEINKTLDFALAAGVGAVSYKSTINPNMSVNLIEKILEERRL</sequence>
<dbReference type="Pfam" id="PF00294">
    <property type="entry name" value="PfkB"/>
    <property type="match status" value="1"/>
</dbReference>
<dbReference type="EMBL" id="LRVM01000003">
    <property type="protein sequence ID" value="KXL53250.1"/>
    <property type="molecule type" value="Genomic_DNA"/>
</dbReference>
<dbReference type="CDD" id="cd01941">
    <property type="entry name" value="YeiC_kinase_like"/>
    <property type="match status" value="1"/>
</dbReference>
<dbReference type="Gene3D" id="1.10.10.10">
    <property type="entry name" value="Winged helix-like DNA-binding domain superfamily/Winged helix DNA-binding domain"/>
    <property type="match status" value="1"/>
</dbReference>
<protein>
    <submittedName>
        <fullName evidence="4">Pseudouridine kinase</fullName>
        <ecNumber evidence="4">2.7.1.83</ecNumber>
    </submittedName>
</protein>
<gene>
    <name evidence="4" type="primary">psuK</name>
    <name evidence="4" type="ORF">CLNEO_12210</name>
</gene>
<dbReference type="Proteomes" id="UP000070539">
    <property type="component" value="Unassembled WGS sequence"/>
</dbReference>
<dbReference type="STRING" id="36847.CLNEO_12210"/>
<dbReference type="GO" id="GO:0050225">
    <property type="term" value="F:pseudouridine kinase activity"/>
    <property type="evidence" value="ECO:0007669"/>
    <property type="project" value="UniProtKB-EC"/>
</dbReference>